<dbReference type="EMBL" id="FWXF01000008">
    <property type="protein sequence ID" value="SMC23587.1"/>
    <property type="molecule type" value="Genomic_DNA"/>
</dbReference>
<keyword evidence="6" id="KW-0805">Transcription regulation</keyword>
<dbReference type="GO" id="GO:0006355">
    <property type="term" value="P:regulation of DNA-templated transcription"/>
    <property type="evidence" value="ECO:0007669"/>
    <property type="project" value="UniProtKB-UniRule"/>
</dbReference>
<feature type="binding site" evidence="6">
    <location>
        <position position="191"/>
    </location>
    <ligand>
        <name>biotin</name>
        <dbReference type="ChEBI" id="CHEBI:57586"/>
    </ligand>
</feature>
<feature type="binding site" evidence="6">
    <location>
        <begin position="96"/>
        <end position="98"/>
    </location>
    <ligand>
        <name>biotin</name>
        <dbReference type="ChEBI" id="CHEBI:57586"/>
    </ligand>
</feature>
<feature type="binding site" evidence="6">
    <location>
        <begin position="124"/>
        <end position="126"/>
    </location>
    <ligand>
        <name>biotin</name>
        <dbReference type="ChEBI" id="CHEBI:57586"/>
    </ligand>
</feature>
<evidence type="ECO:0000256" key="4">
    <source>
        <dbReference type="ARBA" id="ARBA00023267"/>
    </source>
</evidence>
<evidence type="ECO:0000256" key="1">
    <source>
        <dbReference type="ARBA" id="ARBA00022598"/>
    </source>
</evidence>
<keyword evidence="6" id="KW-0678">Repressor</keyword>
<dbReference type="NCBIfam" id="TIGR00121">
    <property type="entry name" value="birA_ligase"/>
    <property type="match status" value="1"/>
</dbReference>
<dbReference type="RefSeq" id="WP_170920482.1">
    <property type="nucleotide sequence ID" value="NZ_FWXF01000008.1"/>
</dbReference>
<dbReference type="InterPro" id="IPR013196">
    <property type="entry name" value="HTH_11"/>
</dbReference>
<proteinExistence type="inferred from homology"/>
<dbReference type="PANTHER" id="PTHR12835">
    <property type="entry name" value="BIOTIN PROTEIN LIGASE"/>
    <property type="match status" value="1"/>
</dbReference>
<feature type="domain" description="BPL/LPL catalytic" evidence="7">
    <location>
        <begin position="76"/>
        <end position="274"/>
    </location>
</feature>
<comment type="similarity">
    <text evidence="6">Belongs to the biotin--protein ligase family.</text>
</comment>
<dbReference type="CDD" id="cd16442">
    <property type="entry name" value="BPL"/>
    <property type="match status" value="1"/>
</dbReference>
<evidence type="ECO:0000313" key="8">
    <source>
        <dbReference type="EMBL" id="SMC23587.1"/>
    </source>
</evidence>
<dbReference type="InterPro" id="IPR011991">
    <property type="entry name" value="ArsR-like_HTH"/>
</dbReference>
<dbReference type="InterPro" id="IPR036390">
    <property type="entry name" value="WH_DNA-bd_sf"/>
</dbReference>
<feature type="binding site" evidence="6">
    <location>
        <position position="120"/>
    </location>
    <ligand>
        <name>biotin</name>
        <dbReference type="ChEBI" id="CHEBI:57586"/>
    </ligand>
</feature>
<dbReference type="GO" id="GO:0005524">
    <property type="term" value="F:ATP binding"/>
    <property type="evidence" value="ECO:0007669"/>
    <property type="project" value="UniProtKB-UniRule"/>
</dbReference>
<dbReference type="InterPro" id="IPR004408">
    <property type="entry name" value="Biotin_CoA_COase_ligase"/>
</dbReference>
<accession>A0A1W1XIC4</accession>
<evidence type="ECO:0000256" key="2">
    <source>
        <dbReference type="ARBA" id="ARBA00022741"/>
    </source>
</evidence>
<dbReference type="AlphaFoldDB" id="A0A1W1XIC4"/>
<dbReference type="Gene3D" id="2.30.30.100">
    <property type="match status" value="1"/>
</dbReference>
<dbReference type="InterPro" id="IPR030855">
    <property type="entry name" value="Bifunct_BirA"/>
</dbReference>
<keyword evidence="3 6" id="KW-0067">ATP-binding</keyword>
<dbReference type="Pfam" id="PF03099">
    <property type="entry name" value="BPL_LplA_LipB"/>
    <property type="match status" value="1"/>
</dbReference>
<dbReference type="GO" id="GO:0003677">
    <property type="term" value="F:DNA binding"/>
    <property type="evidence" value="ECO:0007669"/>
    <property type="project" value="UniProtKB-UniRule"/>
</dbReference>
<dbReference type="Gene3D" id="1.10.10.10">
    <property type="entry name" value="Winged helix-like DNA-binding domain superfamily/Winged helix DNA-binding domain"/>
    <property type="match status" value="1"/>
</dbReference>
<dbReference type="PROSITE" id="PS51733">
    <property type="entry name" value="BPL_LPL_CATALYTIC"/>
    <property type="match status" value="1"/>
</dbReference>
<dbReference type="SUPFAM" id="SSF50037">
    <property type="entry name" value="C-terminal domain of transcriptional repressors"/>
    <property type="match status" value="1"/>
</dbReference>
<dbReference type="Gene3D" id="3.30.930.10">
    <property type="entry name" value="Bira Bifunctional Protein, Domain 2"/>
    <property type="match status" value="1"/>
</dbReference>
<name>A0A1W1XIC4_9BACT</name>
<keyword evidence="9" id="KW-1185">Reference proteome</keyword>
<dbReference type="HAMAP" id="MF_00978">
    <property type="entry name" value="Bifunct_BirA"/>
    <property type="match status" value="1"/>
</dbReference>
<dbReference type="InterPro" id="IPR036388">
    <property type="entry name" value="WH-like_DNA-bd_sf"/>
</dbReference>
<dbReference type="PANTHER" id="PTHR12835:SF5">
    <property type="entry name" value="BIOTIN--PROTEIN LIGASE"/>
    <property type="match status" value="1"/>
</dbReference>
<dbReference type="GO" id="GO:0004077">
    <property type="term" value="F:biotin--[biotin carboxyl-carrier protein] ligase activity"/>
    <property type="evidence" value="ECO:0007669"/>
    <property type="project" value="UniProtKB-UniRule"/>
</dbReference>
<evidence type="ECO:0000259" key="7">
    <source>
        <dbReference type="PROSITE" id="PS51733"/>
    </source>
</evidence>
<evidence type="ECO:0000256" key="6">
    <source>
        <dbReference type="HAMAP-Rule" id="MF_00978"/>
    </source>
</evidence>
<keyword evidence="1 6" id="KW-0436">Ligase</keyword>
<dbReference type="InterPro" id="IPR045864">
    <property type="entry name" value="aa-tRNA-synth_II/BPL/LPL"/>
</dbReference>
<dbReference type="Pfam" id="PF02237">
    <property type="entry name" value="BPL_C"/>
    <property type="match status" value="1"/>
</dbReference>
<dbReference type="InterPro" id="IPR003142">
    <property type="entry name" value="BPL_C"/>
</dbReference>
<evidence type="ECO:0000256" key="5">
    <source>
        <dbReference type="ARBA" id="ARBA00047846"/>
    </source>
</evidence>
<keyword evidence="6" id="KW-0238">DNA-binding</keyword>
<feature type="DNA-binding region" description="H-T-H motif" evidence="6">
    <location>
        <begin position="25"/>
        <end position="44"/>
    </location>
</feature>
<dbReference type="GO" id="GO:0005737">
    <property type="term" value="C:cytoplasm"/>
    <property type="evidence" value="ECO:0007669"/>
    <property type="project" value="TreeGrafter"/>
</dbReference>
<sequence>MAGTEPTHRPILRALSEAHGEPITGEALGRKLGISRTAVWKQVQKLRSMGYPIESLGKKGYRLAGPVDLLSRQELAPRLTTRWLGHHLEHHQSVGSTNERAMELARAGAPNGTVVGAEAQTQGRGRLQRSWSSPMGKGIYVSLVLRPELPPRRGPEMTLLAALALAESIRDAWNLDARIKWPNDLLLSDRKAAGILTEMQSESERIQFLVVGTGINVFQTREDLGGDLLYPATSLALELDAAMSGAYARPPHLTRAKVLAGYLNRLETLYEGWVQEGLAPYLKRLKERSAVLGRYVRVQTGETTVVGRVTDIAPDGALVLEENRGGQRALYVGDILRVRPAEQAAGPEGP</sequence>
<keyword evidence="6" id="KW-0804">Transcription</keyword>
<gene>
    <name evidence="6" type="primary">birA</name>
    <name evidence="8" type="ORF">SAMN02746041_01776</name>
</gene>
<dbReference type="Proteomes" id="UP000192783">
    <property type="component" value="Unassembled WGS sequence"/>
</dbReference>
<keyword evidence="2 6" id="KW-0547">Nucleotide-binding</keyword>
<dbReference type="InterPro" id="IPR004143">
    <property type="entry name" value="BPL_LPL_catalytic"/>
</dbReference>
<reference evidence="8 9" key="1">
    <citation type="submission" date="2017-04" db="EMBL/GenBank/DDBJ databases">
        <authorList>
            <person name="Afonso C.L."/>
            <person name="Miller P.J."/>
            <person name="Scott M.A."/>
            <person name="Spackman E."/>
            <person name="Goraichik I."/>
            <person name="Dimitrov K.M."/>
            <person name="Suarez D.L."/>
            <person name="Swayne D.E."/>
        </authorList>
    </citation>
    <scope>NUCLEOTIDE SEQUENCE [LARGE SCALE GENOMIC DNA]</scope>
    <source>
        <strain evidence="8 9">DSM 13146</strain>
    </source>
</reference>
<dbReference type="EC" id="6.3.4.15" evidence="6"/>
<evidence type="ECO:0000256" key="3">
    <source>
        <dbReference type="ARBA" id="ARBA00022840"/>
    </source>
</evidence>
<evidence type="ECO:0000313" key="9">
    <source>
        <dbReference type="Proteomes" id="UP000192783"/>
    </source>
</evidence>
<dbReference type="CDD" id="cd00090">
    <property type="entry name" value="HTH_ARSR"/>
    <property type="match status" value="1"/>
</dbReference>
<dbReference type="InterPro" id="IPR008988">
    <property type="entry name" value="Transcriptional_repressor_C"/>
</dbReference>
<comment type="catalytic activity">
    <reaction evidence="5 6">
        <text>biotin + L-lysyl-[protein] + ATP = N(6)-biotinyl-L-lysyl-[protein] + AMP + diphosphate + H(+)</text>
        <dbReference type="Rhea" id="RHEA:11756"/>
        <dbReference type="Rhea" id="RHEA-COMP:9752"/>
        <dbReference type="Rhea" id="RHEA-COMP:10505"/>
        <dbReference type="ChEBI" id="CHEBI:15378"/>
        <dbReference type="ChEBI" id="CHEBI:29969"/>
        <dbReference type="ChEBI" id="CHEBI:30616"/>
        <dbReference type="ChEBI" id="CHEBI:33019"/>
        <dbReference type="ChEBI" id="CHEBI:57586"/>
        <dbReference type="ChEBI" id="CHEBI:83144"/>
        <dbReference type="ChEBI" id="CHEBI:456215"/>
        <dbReference type="EC" id="6.3.4.15"/>
    </reaction>
</comment>
<dbReference type="SUPFAM" id="SSF55681">
    <property type="entry name" value="Class II aaRS and biotin synthetases"/>
    <property type="match status" value="1"/>
</dbReference>
<comment type="function">
    <text evidence="6">Acts both as a biotin--[acetyl-CoA-carboxylase] ligase and a repressor.</text>
</comment>
<protein>
    <recommendedName>
        <fullName evidence="6">Bifunctional ligase/repressor BirA</fullName>
    </recommendedName>
    <alternativeName>
        <fullName evidence="6">Biotin--[acetyl-CoA-carboxylase] ligase</fullName>
        <ecNumber evidence="6">6.3.4.15</ecNumber>
    </alternativeName>
    <alternativeName>
        <fullName evidence="6">Biotin--protein ligase</fullName>
    </alternativeName>
    <alternativeName>
        <fullName evidence="6">Biotin-[acetyl-CoA carboxylase] synthetase</fullName>
    </alternativeName>
</protein>
<dbReference type="Pfam" id="PF08279">
    <property type="entry name" value="HTH_11"/>
    <property type="match status" value="1"/>
</dbReference>
<dbReference type="SUPFAM" id="SSF46785">
    <property type="entry name" value="Winged helix' DNA-binding domain"/>
    <property type="match status" value="1"/>
</dbReference>
<keyword evidence="4 6" id="KW-0092">Biotin</keyword>
<dbReference type="STRING" id="1121390.SAMN02746041_01776"/>
<organism evidence="8 9">
    <name type="scientific">Desulfacinum hydrothermale DSM 13146</name>
    <dbReference type="NCBI Taxonomy" id="1121390"/>
    <lineage>
        <taxon>Bacteria</taxon>
        <taxon>Pseudomonadati</taxon>
        <taxon>Thermodesulfobacteriota</taxon>
        <taxon>Syntrophobacteria</taxon>
        <taxon>Syntrophobacterales</taxon>
        <taxon>Syntrophobacteraceae</taxon>
        <taxon>Desulfacinum</taxon>
    </lineage>
</organism>